<comment type="caution">
    <text evidence="3">The sequence shown here is derived from an EMBL/GenBank/DDBJ whole genome shotgun (WGS) entry which is preliminary data.</text>
</comment>
<dbReference type="InterPro" id="IPR006423">
    <property type="entry name" value="Lipo_e_P4"/>
</dbReference>
<dbReference type="SUPFAM" id="SSF56784">
    <property type="entry name" value="HAD-like"/>
    <property type="match status" value="1"/>
</dbReference>
<gene>
    <name evidence="3" type="ORF">HMPREF1127_1731</name>
</gene>
<dbReference type="GeneID" id="75074639"/>
<dbReference type="PANTHER" id="PTHR31284:SF10">
    <property type="entry name" value="ACID PHOSPHATASE-LIKE PROTEIN"/>
    <property type="match status" value="1"/>
</dbReference>
<feature type="chain" id="PRO_5042948688" evidence="2">
    <location>
        <begin position="26"/>
        <end position="283"/>
    </location>
</feature>
<evidence type="ECO:0000256" key="2">
    <source>
        <dbReference type="SAM" id="SignalP"/>
    </source>
</evidence>
<dbReference type="InterPro" id="IPR036412">
    <property type="entry name" value="HAD-like_sf"/>
</dbReference>
<proteinExistence type="predicted"/>
<dbReference type="PANTHER" id="PTHR31284">
    <property type="entry name" value="ACID PHOSPHATASE-LIKE PROTEIN"/>
    <property type="match status" value="1"/>
</dbReference>
<dbReference type="Pfam" id="PF03767">
    <property type="entry name" value="Acid_phosphat_B"/>
    <property type="match status" value="1"/>
</dbReference>
<dbReference type="CDD" id="cd07534">
    <property type="entry name" value="HAD_CAP"/>
    <property type="match status" value="1"/>
</dbReference>
<protein>
    <submittedName>
        <fullName evidence="3">5'-nucleotidase, lipoprotein e(P4) family</fullName>
    </submittedName>
</protein>
<keyword evidence="1 2" id="KW-0732">Signal</keyword>
<dbReference type="PROSITE" id="PS51257">
    <property type="entry name" value="PROKAR_LIPOPROTEIN"/>
    <property type="match status" value="1"/>
</dbReference>
<evidence type="ECO:0000313" key="3">
    <source>
        <dbReference type="EMBL" id="EJU18985.1"/>
    </source>
</evidence>
<feature type="signal peptide" evidence="2">
    <location>
        <begin position="1"/>
        <end position="25"/>
    </location>
</feature>
<dbReference type="SFLD" id="SFLDS00003">
    <property type="entry name" value="Haloacid_Dehalogenase"/>
    <property type="match status" value="1"/>
</dbReference>
<dbReference type="GO" id="GO:0009279">
    <property type="term" value="C:cell outer membrane"/>
    <property type="evidence" value="ECO:0007669"/>
    <property type="project" value="InterPro"/>
</dbReference>
<sequence length="283" mass="32718">MKLRNRILSTSMKIFLLGTSFFITACQTVPTKAVQEKTICISYHELRSQQNMLATNWYQTAGEVKALYIQGYNIAKERLVKHLKTPSKKPYSIVLDLDETVIDNSPYSAENILQGRAYEPNTWNEWVNKMEAKAVPGAKEFLEFANKNKVEIYYISDRTEEQLDATIMNLEKIGIPVQGRDHVLLKNAQDKSGKMNRREYVKNHTNLIMLFGDNLSDFDEFSKKSVEDRNRRVEELAEEFGSRFILFPNPMYGAFESAIYNGKFGDAENQIKSRREALQPYLK</sequence>
<name>A0AAN3VXK7_9FUSO</name>
<dbReference type="SFLD" id="SFLDG01125">
    <property type="entry name" value="C1.1:_Acid_Phosphatase_Like"/>
    <property type="match status" value="1"/>
</dbReference>
<dbReference type="NCBIfam" id="TIGR01533">
    <property type="entry name" value="lipo_e_P4"/>
    <property type="match status" value="1"/>
</dbReference>
<dbReference type="InterPro" id="IPR023214">
    <property type="entry name" value="HAD_sf"/>
</dbReference>
<dbReference type="PIRSF" id="PIRSF019271">
    <property type="entry name" value="Acid_Ptase_C"/>
    <property type="match status" value="1"/>
</dbReference>
<accession>A0AAN3VXK7</accession>
<dbReference type="InterPro" id="IPR005519">
    <property type="entry name" value="Acid_phosphat_B-like"/>
</dbReference>
<keyword evidence="3" id="KW-0449">Lipoprotein</keyword>
<dbReference type="EMBL" id="ALKK01000002">
    <property type="protein sequence ID" value="EJU18985.1"/>
    <property type="molecule type" value="Genomic_DNA"/>
</dbReference>
<evidence type="ECO:0000313" key="4">
    <source>
        <dbReference type="Proteomes" id="UP000003120"/>
    </source>
</evidence>
<dbReference type="AlphaFoldDB" id="A0AAN3VXK7"/>
<dbReference type="Gene3D" id="3.40.50.1000">
    <property type="entry name" value="HAD superfamily/HAD-like"/>
    <property type="match status" value="1"/>
</dbReference>
<organism evidence="3 4">
    <name type="scientific">Fusobacterium necrophorum subsp. funduliforme Fnf 1007</name>
    <dbReference type="NCBI Taxonomy" id="1161424"/>
    <lineage>
        <taxon>Bacteria</taxon>
        <taxon>Fusobacteriati</taxon>
        <taxon>Fusobacteriota</taxon>
        <taxon>Fusobacteriia</taxon>
        <taxon>Fusobacteriales</taxon>
        <taxon>Fusobacteriaceae</taxon>
        <taxon>Fusobacterium</taxon>
    </lineage>
</organism>
<evidence type="ECO:0000256" key="1">
    <source>
        <dbReference type="ARBA" id="ARBA00022729"/>
    </source>
</evidence>
<dbReference type="RefSeq" id="WP_005960224.1">
    <property type="nucleotide sequence ID" value="NZ_ALKK01000002.1"/>
</dbReference>
<reference evidence="3 4" key="1">
    <citation type="submission" date="2012-07" db="EMBL/GenBank/DDBJ databases">
        <authorList>
            <person name="Durkin A.S."/>
            <person name="McCorrison J."/>
            <person name="Torralba M."/>
            <person name="Gillis M."/>
            <person name="Methe B."/>
            <person name="Sutton G."/>
            <person name="Nelson K.E."/>
        </authorList>
    </citation>
    <scope>NUCLEOTIDE SEQUENCE [LARGE SCALE GENOMIC DNA]</scope>
    <source>
        <strain evidence="3 4">Fnf 1007</strain>
    </source>
</reference>
<dbReference type="Proteomes" id="UP000003120">
    <property type="component" value="Unassembled WGS sequence"/>
</dbReference>